<protein>
    <submittedName>
        <fullName evidence="2">Phosphoglycerate mutase</fullName>
    </submittedName>
</protein>
<name>A0A1A9KDR7_9PSED</name>
<dbReference type="EMBL" id="CP015878">
    <property type="protein sequence ID" value="ANI15639.1"/>
    <property type="molecule type" value="Genomic_DNA"/>
</dbReference>
<accession>A0A1A9KDR7</accession>
<dbReference type="CDD" id="cd07067">
    <property type="entry name" value="HP_PGM_like"/>
    <property type="match status" value="1"/>
</dbReference>
<evidence type="ECO:0000313" key="3">
    <source>
        <dbReference type="Proteomes" id="UP000077748"/>
    </source>
</evidence>
<gene>
    <name evidence="2" type="ORF">A9C11_17365</name>
</gene>
<dbReference type="GO" id="GO:0005737">
    <property type="term" value="C:cytoplasm"/>
    <property type="evidence" value="ECO:0007669"/>
    <property type="project" value="TreeGrafter"/>
</dbReference>
<dbReference type="InterPro" id="IPR050275">
    <property type="entry name" value="PGM_Phosphatase"/>
</dbReference>
<dbReference type="PANTHER" id="PTHR48100">
    <property type="entry name" value="BROAD-SPECIFICITY PHOSPHATASE YOR283W-RELATED"/>
    <property type="match status" value="1"/>
</dbReference>
<dbReference type="AlphaFoldDB" id="A0A1A9KDR7"/>
<reference evidence="2 3" key="1">
    <citation type="submission" date="2016-05" db="EMBL/GenBank/DDBJ databases">
        <title>Genome Sequence of Pseudomonas citronellolis Strain SJTE-3, an Estrogens and Persistent Organic Pollutants degradation strain.</title>
        <authorList>
            <person name="Liang R."/>
        </authorList>
    </citation>
    <scope>NUCLEOTIDE SEQUENCE [LARGE SCALE GENOMIC DNA]</scope>
    <source>
        <strain evidence="2 3">SJTE-3</strain>
    </source>
</reference>
<organism evidence="2 3">
    <name type="scientific">Pseudomonas citronellolis</name>
    <dbReference type="NCBI Taxonomy" id="53408"/>
    <lineage>
        <taxon>Bacteria</taxon>
        <taxon>Pseudomonadati</taxon>
        <taxon>Pseudomonadota</taxon>
        <taxon>Gammaproteobacteria</taxon>
        <taxon>Pseudomonadales</taxon>
        <taxon>Pseudomonadaceae</taxon>
        <taxon>Pseudomonas</taxon>
    </lineage>
</organism>
<dbReference type="Proteomes" id="UP000077748">
    <property type="component" value="Chromosome"/>
</dbReference>
<evidence type="ECO:0000256" key="1">
    <source>
        <dbReference type="PIRSR" id="PIRSR613078-2"/>
    </source>
</evidence>
<dbReference type="InterPro" id="IPR013078">
    <property type="entry name" value="His_Pase_superF_clade-1"/>
</dbReference>
<dbReference type="GO" id="GO:0016791">
    <property type="term" value="F:phosphatase activity"/>
    <property type="evidence" value="ECO:0007669"/>
    <property type="project" value="TreeGrafter"/>
</dbReference>
<sequence>MTRIILTRHGHVDWIAPERFRGRAELPLSALGRRQAEAVARRIAESWQPVAIYTSPLSRCIDTGAAIAQATGAPAQALEGLADTDYGQWQGLTHDEVRARWPEEHRTWLEAPDLAAIPDGESLADVLARGTRVLREVLRRHGGQTLVLVGHDSINRVLLLQALGLPLARYWRLKQEPCCVNEIGVEDEVFTLYRINETYHLAGVKAEG</sequence>
<dbReference type="RefSeq" id="WP_064583376.1">
    <property type="nucleotide sequence ID" value="NZ_CP015878.1"/>
</dbReference>
<feature type="binding site" evidence="1">
    <location>
        <position position="59"/>
    </location>
    <ligand>
        <name>substrate</name>
    </ligand>
</feature>
<dbReference type="PANTHER" id="PTHR48100:SF62">
    <property type="entry name" value="GLUCOSYL-3-PHOSPHOGLYCERATE PHOSPHATASE"/>
    <property type="match status" value="1"/>
</dbReference>
<proteinExistence type="predicted"/>
<dbReference type="SMART" id="SM00855">
    <property type="entry name" value="PGAM"/>
    <property type="match status" value="1"/>
</dbReference>
<evidence type="ECO:0000313" key="2">
    <source>
        <dbReference type="EMBL" id="ANI15639.1"/>
    </source>
</evidence>
<dbReference type="InterPro" id="IPR029033">
    <property type="entry name" value="His_PPase_superfam"/>
</dbReference>
<dbReference type="Pfam" id="PF00300">
    <property type="entry name" value="His_Phos_1"/>
    <property type="match status" value="1"/>
</dbReference>
<dbReference type="SUPFAM" id="SSF53254">
    <property type="entry name" value="Phosphoglycerate mutase-like"/>
    <property type="match status" value="1"/>
</dbReference>
<dbReference type="Gene3D" id="3.40.50.1240">
    <property type="entry name" value="Phosphoglycerate mutase-like"/>
    <property type="match status" value="1"/>
</dbReference>